<dbReference type="PANTHER" id="PTHR45947">
    <property type="entry name" value="SULFOQUINOVOSYL TRANSFERASE SQD2"/>
    <property type="match status" value="1"/>
</dbReference>
<dbReference type="InterPro" id="IPR050194">
    <property type="entry name" value="Glycosyltransferase_grp1"/>
</dbReference>
<name>A0A1X0XSQ0_9BACT</name>
<evidence type="ECO:0000259" key="1">
    <source>
        <dbReference type="Pfam" id="PF13579"/>
    </source>
</evidence>
<protein>
    <recommendedName>
        <fullName evidence="1">Glycosyltransferase subfamily 4-like N-terminal domain-containing protein</fullName>
    </recommendedName>
</protein>
<accession>A0A1X0XSQ0</accession>
<dbReference type="CDD" id="cd03808">
    <property type="entry name" value="GT4_CapM-like"/>
    <property type="match status" value="1"/>
</dbReference>
<dbReference type="InterPro" id="IPR028098">
    <property type="entry name" value="Glyco_trans_4-like_N"/>
</dbReference>
<dbReference type="Pfam" id="PF13692">
    <property type="entry name" value="Glyco_trans_1_4"/>
    <property type="match status" value="1"/>
</dbReference>
<keyword evidence="3" id="KW-1185">Reference proteome</keyword>
<comment type="caution">
    <text evidence="2">The sequence shown here is derived from an EMBL/GenBank/DDBJ whole genome shotgun (WGS) entry which is preliminary data.</text>
</comment>
<dbReference type="EMBL" id="NAAD01000025">
    <property type="protein sequence ID" value="ORJ55878.1"/>
    <property type="molecule type" value="Genomic_DNA"/>
</dbReference>
<gene>
    <name evidence="2" type="ORF">B5V00_14880</name>
</gene>
<evidence type="ECO:0000313" key="2">
    <source>
        <dbReference type="EMBL" id="ORJ55878.1"/>
    </source>
</evidence>
<dbReference type="STRING" id="1969733.B5V00_14880"/>
<dbReference type="Pfam" id="PF13579">
    <property type="entry name" value="Glyco_trans_4_4"/>
    <property type="match status" value="1"/>
</dbReference>
<feature type="domain" description="Glycosyltransferase subfamily 4-like N-terminal" evidence="1">
    <location>
        <begin position="27"/>
        <end position="177"/>
    </location>
</feature>
<evidence type="ECO:0000313" key="3">
    <source>
        <dbReference type="Proteomes" id="UP000193136"/>
    </source>
</evidence>
<reference evidence="2 3" key="1">
    <citation type="submission" date="2017-03" db="EMBL/GenBank/DDBJ databases">
        <title>Genome sequence of Geothermobacter sp. EPR-M, Deep-Sea Iron Reducer.</title>
        <authorList>
            <person name="Tully B."/>
            <person name="Savalia P."/>
            <person name="Abuyen K."/>
            <person name="Baughan C."/>
            <person name="Romero E."/>
            <person name="Ronkowski C."/>
            <person name="Torres B."/>
            <person name="Tremblay J."/>
            <person name="Trujillo A."/>
            <person name="Tyler M."/>
            <person name="Perez-Rodriguez I."/>
            <person name="Amend J."/>
        </authorList>
    </citation>
    <scope>NUCLEOTIDE SEQUENCE [LARGE SCALE GENOMIC DNA]</scope>
    <source>
        <strain evidence="2 3">EPR-M</strain>
    </source>
</reference>
<proteinExistence type="predicted"/>
<dbReference type="SUPFAM" id="SSF53756">
    <property type="entry name" value="UDP-Glycosyltransferase/glycogen phosphorylase"/>
    <property type="match status" value="1"/>
</dbReference>
<sequence length="388" mass="43042">MEEMQKGFKLLHVATVAQSLYYFLDGQARYMQEQGANVHCVSSPGELLELFSEREDVPVHGIEMARAISPFKDLVSLWRLCRLIKELRPDIVHAHTPKGGLLGMISAFLMRVPVRVYNVHGLPHVTATGFKYRLLCLTEKISCALAHRVFCVSVSLAAQVRDEKLSSHDKVQVIHNGSINGVDALVRFDPEKHDAGSLRDSLDIPRTALVVGFVGRLVKDKGIMELIASWDILREKFSDLHLLLVGPFEDKDSIPVAAKQKLESDERIHLIGHVDDPAPYYAVMDVLSFPTHREGFGLVAIEASAMRVPVVATCIPGCVDSVSDGVTGTLVPKCDADALEKALSTYLVDPLLRSKHGVAGRKRVLEDFQPSTIWKDLHNEYIDLLNVK</sequence>
<dbReference type="Gene3D" id="3.40.50.2000">
    <property type="entry name" value="Glycogen Phosphorylase B"/>
    <property type="match status" value="2"/>
</dbReference>
<dbReference type="AlphaFoldDB" id="A0A1X0XSQ0"/>
<dbReference type="OrthoDB" id="5449954at2"/>
<organism evidence="2 3">
    <name type="scientific">Geothermobacter hydrogeniphilus</name>
    <dbReference type="NCBI Taxonomy" id="1969733"/>
    <lineage>
        <taxon>Bacteria</taxon>
        <taxon>Pseudomonadati</taxon>
        <taxon>Thermodesulfobacteriota</taxon>
        <taxon>Desulfuromonadia</taxon>
        <taxon>Desulfuromonadales</taxon>
        <taxon>Geothermobacteraceae</taxon>
        <taxon>Geothermobacter</taxon>
    </lineage>
</organism>
<dbReference type="Proteomes" id="UP000193136">
    <property type="component" value="Unassembled WGS sequence"/>
</dbReference>
<dbReference type="GO" id="GO:0016758">
    <property type="term" value="F:hexosyltransferase activity"/>
    <property type="evidence" value="ECO:0007669"/>
    <property type="project" value="TreeGrafter"/>
</dbReference>
<dbReference type="RefSeq" id="WP_085011610.1">
    <property type="nucleotide sequence ID" value="NZ_NAAD01000025.1"/>
</dbReference>
<dbReference type="PANTHER" id="PTHR45947:SF3">
    <property type="entry name" value="SULFOQUINOVOSYL TRANSFERASE SQD2"/>
    <property type="match status" value="1"/>
</dbReference>